<evidence type="ECO:0000313" key="2">
    <source>
        <dbReference type="EMBL" id="TDD02832.1"/>
    </source>
</evidence>
<protein>
    <submittedName>
        <fullName evidence="2">Uncharacterized protein</fullName>
    </submittedName>
</protein>
<keyword evidence="3" id="KW-1185">Reference proteome</keyword>
<dbReference type="RefSeq" id="WP_132520297.1">
    <property type="nucleotide sequence ID" value="NZ_SMKP01000338.1"/>
</dbReference>
<feature type="region of interest" description="Disordered" evidence="1">
    <location>
        <begin position="42"/>
        <end position="68"/>
    </location>
</feature>
<reference evidence="2 3" key="1">
    <citation type="submission" date="2019-03" db="EMBL/GenBank/DDBJ databases">
        <title>Draft genome sequences of novel Actinobacteria.</title>
        <authorList>
            <person name="Sahin N."/>
            <person name="Ay H."/>
            <person name="Saygin H."/>
        </authorList>
    </citation>
    <scope>NUCLEOTIDE SEQUENCE [LARGE SCALE GENOMIC DNA]</scope>
    <source>
        <strain evidence="2 3">KC712</strain>
    </source>
</reference>
<name>A0A4R4VC90_9ACTN</name>
<dbReference type="AlphaFoldDB" id="A0A4R4VC90"/>
<comment type="caution">
    <text evidence="2">The sequence shown here is derived from an EMBL/GenBank/DDBJ whole genome shotgun (WGS) entry which is preliminary data.</text>
</comment>
<evidence type="ECO:0000256" key="1">
    <source>
        <dbReference type="SAM" id="MobiDB-lite"/>
    </source>
</evidence>
<dbReference type="EMBL" id="SMKP01000338">
    <property type="protein sequence ID" value="TDD02832.1"/>
    <property type="molecule type" value="Genomic_DNA"/>
</dbReference>
<dbReference type="Proteomes" id="UP000294543">
    <property type="component" value="Unassembled WGS sequence"/>
</dbReference>
<evidence type="ECO:0000313" key="3">
    <source>
        <dbReference type="Proteomes" id="UP000294543"/>
    </source>
</evidence>
<accession>A0A4R4VC90</accession>
<organism evidence="2 3">
    <name type="scientific">Nonomuraea diastatica</name>
    <dbReference type="NCBI Taxonomy" id="1848329"/>
    <lineage>
        <taxon>Bacteria</taxon>
        <taxon>Bacillati</taxon>
        <taxon>Actinomycetota</taxon>
        <taxon>Actinomycetes</taxon>
        <taxon>Streptosporangiales</taxon>
        <taxon>Streptosporangiaceae</taxon>
        <taxon>Nonomuraea</taxon>
    </lineage>
</organism>
<feature type="compositionally biased region" description="Basic and acidic residues" evidence="1">
    <location>
        <begin position="42"/>
        <end position="63"/>
    </location>
</feature>
<sequence length="76" mass="8410">MPATRGFGLEILTAAYASTVRAAVAVLIALNEQINSLEEQVEAHLNEHPNPRKSKTGHEHERAGQNPAFLRFLYVD</sequence>
<proteinExistence type="predicted"/>
<gene>
    <name evidence="2" type="ORF">E1294_51030</name>
</gene>